<evidence type="ECO:0000259" key="1">
    <source>
        <dbReference type="PROSITE" id="PS50011"/>
    </source>
</evidence>
<feature type="domain" description="Protein kinase" evidence="1">
    <location>
        <begin position="1"/>
        <end position="213"/>
    </location>
</feature>
<sequence>MKIEKTLKRNIRREVTNLTNLYHPAIIKFIGYSPTNFKNRHKPVIITEYVSNGTLSNLIKLDMMLKGPKSWDSTKKLINIYGIASAISYLHSKKIIHRDIKPANILEDDYLFPKVADFGLSKTIHLNEESFSLESSTGAKGSPLYMAPEIWEENIYTEATDVYAFGMLVYMIMIQSEPFKNMTSVQIGHKVTKGDRPPFDKPIKKCYKELITQ</sequence>
<dbReference type="Pfam" id="PF00069">
    <property type="entry name" value="Pkinase"/>
    <property type="match status" value="1"/>
</dbReference>
<proteinExistence type="predicted"/>
<dbReference type="InterPro" id="IPR011009">
    <property type="entry name" value="Kinase-like_dom_sf"/>
</dbReference>
<dbReference type="Proteomes" id="UP001470230">
    <property type="component" value="Unassembled WGS sequence"/>
</dbReference>
<evidence type="ECO:0000313" key="3">
    <source>
        <dbReference type="Proteomes" id="UP001470230"/>
    </source>
</evidence>
<dbReference type="PANTHER" id="PTHR23257:SF958">
    <property type="entry name" value="SERINE_THREONINE-PROTEIN KINASE WNK4"/>
    <property type="match status" value="1"/>
</dbReference>
<organism evidence="2 3">
    <name type="scientific">Tritrichomonas musculus</name>
    <dbReference type="NCBI Taxonomy" id="1915356"/>
    <lineage>
        <taxon>Eukaryota</taxon>
        <taxon>Metamonada</taxon>
        <taxon>Parabasalia</taxon>
        <taxon>Tritrichomonadida</taxon>
        <taxon>Tritrichomonadidae</taxon>
        <taxon>Tritrichomonas</taxon>
    </lineage>
</organism>
<dbReference type="SMART" id="SM00220">
    <property type="entry name" value="S_TKc"/>
    <property type="match status" value="1"/>
</dbReference>
<dbReference type="InterPro" id="IPR000719">
    <property type="entry name" value="Prot_kinase_dom"/>
</dbReference>
<accession>A0ABR2HMX5</accession>
<gene>
    <name evidence="2" type="ORF">M9Y10_018457</name>
</gene>
<keyword evidence="3" id="KW-1185">Reference proteome</keyword>
<dbReference type="PANTHER" id="PTHR23257">
    <property type="entry name" value="SERINE-THREONINE PROTEIN KINASE"/>
    <property type="match status" value="1"/>
</dbReference>
<name>A0ABR2HMX5_9EUKA</name>
<reference evidence="2 3" key="1">
    <citation type="submission" date="2024-04" db="EMBL/GenBank/DDBJ databases">
        <title>Tritrichomonas musculus Genome.</title>
        <authorList>
            <person name="Alves-Ferreira E."/>
            <person name="Grigg M."/>
            <person name="Lorenzi H."/>
            <person name="Galac M."/>
        </authorList>
    </citation>
    <scope>NUCLEOTIDE SEQUENCE [LARGE SCALE GENOMIC DNA]</scope>
    <source>
        <strain evidence="2 3">EAF2021</strain>
    </source>
</reference>
<dbReference type="EMBL" id="JAPFFF010000025">
    <property type="protein sequence ID" value="KAK8849870.1"/>
    <property type="molecule type" value="Genomic_DNA"/>
</dbReference>
<dbReference type="InterPro" id="IPR050167">
    <property type="entry name" value="Ser_Thr_protein_kinase"/>
</dbReference>
<dbReference type="Gene3D" id="1.10.510.10">
    <property type="entry name" value="Transferase(Phosphotransferase) domain 1"/>
    <property type="match status" value="1"/>
</dbReference>
<dbReference type="SUPFAM" id="SSF56112">
    <property type="entry name" value="Protein kinase-like (PK-like)"/>
    <property type="match status" value="1"/>
</dbReference>
<comment type="caution">
    <text evidence="2">The sequence shown here is derived from an EMBL/GenBank/DDBJ whole genome shotgun (WGS) entry which is preliminary data.</text>
</comment>
<evidence type="ECO:0000313" key="2">
    <source>
        <dbReference type="EMBL" id="KAK8849870.1"/>
    </source>
</evidence>
<dbReference type="PROSITE" id="PS50011">
    <property type="entry name" value="PROTEIN_KINASE_DOM"/>
    <property type="match status" value="1"/>
</dbReference>
<protein>
    <recommendedName>
        <fullName evidence="1">Protein kinase domain-containing protein</fullName>
    </recommendedName>
</protein>